<comment type="similarity">
    <text evidence="6">Belongs to the ABC-4 integral membrane protein family.</text>
</comment>
<dbReference type="AlphaFoldDB" id="A0A7K1KVZ4"/>
<evidence type="ECO:0000259" key="9">
    <source>
        <dbReference type="Pfam" id="PF12704"/>
    </source>
</evidence>
<evidence type="ECO:0000256" key="2">
    <source>
        <dbReference type="ARBA" id="ARBA00022475"/>
    </source>
</evidence>
<evidence type="ECO:0000313" key="10">
    <source>
        <dbReference type="EMBL" id="MUN36227.1"/>
    </source>
</evidence>
<evidence type="ECO:0000313" key="11">
    <source>
        <dbReference type="Proteomes" id="UP000432015"/>
    </source>
</evidence>
<feature type="transmembrane region" description="Helical" evidence="7">
    <location>
        <begin position="783"/>
        <end position="807"/>
    </location>
</feature>
<feature type="domain" description="ABC3 transporter permease C-terminal" evidence="8">
    <location>
        <begin position="286"/>
        <end position="409"/>
    </location>
</feature>
<feature type="transmembrane region" description="Helical" evidence="7">
    <location>
        <begin position="453"/>
        <end position="474"/>
    </location>
</feature>
<organism evidence="10 11">
    <name type="scientific">Actinomadura litoris</name>
    <dbReference type="NCBI Taxonomy" id="2678616"/>
    <lineage>
        <taxon>Bacteria</taxon>
        <taxon>Bacillati</taxon>
        <taxon>Actinomycetota</taxon>
        <taxon>Actinomycetes</taxon>
        <taxon>Streptosporangiales</taxon>
        <taxon>Thermomonosporaceae</taxon>
        <taxon>Actinomadura</taxon>
    </lineage>
</organism>
<evidence type="ECO:0000256" key="3">
    <source>
        <dbReference type="ARBA" id="ARBA00022692"/>
    </source>
</evidence>
<dbReference type="InterPro" id="IPR003838">
    <property type="entry name" value="ABC3_permease_C"/>
</dbReference>
<keyword evidence="11" id="KW-1185">Reference proteome</keyword>
<protein>
    <submittedName>
        <fullName evidence="10">FtsX-like permease family protein</fullName>
    </submittedName>
</protein>
<evidence type="ECO:0000256" key="7">
    <source>
        <dbReference type="SAM" id="Phobius"/>
    </source>
</evidence>
<dbReference type="InterPro" id="IPR050250">
    <property type="entry name" value="Macrolide_Exporter_MacB"/>
</dbReference>
<feature type="transmembrane region" description="Helical" evidence="7">
    <location>
        <begin position="427"/>
        <end position="447"/>
    </location>
</feature>
<dbReference type="Proteomes" id="UP000432015">
    <property type="component" value="Unassembled WGS sequence"/>
</dbReference>
<feature type="transmembrane region" description="Helical" evidence="7">
    <location>
        <begin position="32"/>
        <end position="52"/>
    </location>
</feature>
<proteinExistence type="inferred from homology"/>
<dbReference type="PANTHER" id="PTHR30572">
    <property type="entry name" value="MEMBRANE COMPONENT OF TRANSPORTER-RELATED"/>
    <property type="match status" value="1"/>
</dbReference>
<reference evidence="10 11" key="1">
    <citation type="submission" date="2019-11" db="EMBL/GenBank/DDBJ databases">
        <authorList>
            <person name="Cao P."/>
        </authorList>
    </citation>
    <scope>NUCLEOTIDE SEQUENCE [LARGE SCALE GENOMIC DNA]</scope>
    <source>
        <strain evidence="10 11">NEAU-AAG5</strain>
    </source>
</reference>
<accession>A0A7K1KVZ4</accession>
<dbReference type="Pfam" id="PF12704">
    <property type="entry name" value="MacB_PCD"/>
    <property type="match status" value="2"/>
</dbReference>
<comment type="subcellular location">
    <subcellularLocation>
        <location evidence="1">Cell membrane</location>
        <topology evidence="1">Multi-pass membrane protein</topology>
    </subcellularLocation>
</comment>
<keyword evidence="5 7" id="KW-0472">Membrane</keyword>
<feature type="domain" description="MacB-like periplasmic core" evidence="9">
    <location>
        <begin position="33"/>
        <end position="251"/>
    </location>
</feature>
<dbReference type="PANTHER" id="PTHR30572:SF4">
    <property type="entry name" value="ABC TRANSPORTER PERMEASE YTRF"/>
    <property type="match status" value="1"/>
</dbReference>
<feature type="transmembrane region" description="Helical" evidence="7">
    <location>
        <begin position="509"/>
        <end position="529"/>
    </location>
</feature>
<sequence length="862" mass="88536">MRPAAAPPRTGRIVAMMVKLVFRGLAAHRARLLLSVVAVVAGVAFVSGTLIFSATLSRSFDRAFDDLGRGTDTVVRARQSFRTGPGERAAPRPVPASALAAVRRAPGVAKAEGVITGFAAAVDRQGRIAGAEPQTGVAWSGDRDLSLTRLTAGAPPRAPDEVAMDATTARDARYRVGDRVTVALRSGTRTFRLTGLFRVGDSALGSSISMTAFAPDAAPRLLGQRPGTYERIVVHADGGVTQERLRDAVAAVLPPGVEAVTGAEAAAEQAGPLKDIIKIMRTFLLVFALIAVFVGSFIIFNTFAMLVGGRVRELALLRAVGASRGQVTRSILGEAAGVGLAGSTLGLAAGAVVALGLARLMTLVTGGEELPFGPLALPASAVLAAYLVGTPVALAAAFVPARRAARIPPVAALREDAAPPRPLRRRALGGCAVLAVGGILAAAGLAGDGTSGLTLAGTGAALLFAGVVVVSPALSRPVARVLARPFARFGGGAGRMGARNAVRDPRQTSATASALTIGLALIATVSIIVQSLAASVDRQLEAALTADYQVTGRSQVTPVEAGAAAAVGRVPGVRAAIPVRTARFRLEGAVQAATAGSPGELLAHFRLPLQQGSAAVRGEDLLVGRSVARDRGWRIGGTIPGEYQDGTRRTFRIAGIYADRPALTPSAPTVIIDWAGYRAHDPDAPIERIEVTVAGARRAALESALAPWPNLELKDRAQVKDDAAGEIDLFLTLVLGLLVLSVLVAALGIVNTLALAVTERTREIGLLRAVGTQRRQLRRMIRYEAVVVSLFGAVLGVGTGSVLGVVLQKAIAGGEDGMEVLAVPYGRLALCVAAAAAIGVVAAVWPAARAARLDILQAIATD</sequence>
<name>A0A7K1KVZ4_9ACTN</name>
<dbReference type="GO" id="GO:0005886">
    <property type="term" value="C:plasma membrane"/>
    <property type="evidence" value="ECO:0007669"/>
    <property type="project" value="UniProtKB-SubCell"/>
</dbReference>
<dbReference type="Pfam" id="PF02687">
    <property type="entry name" value="FtsX"/>
    <property type="match status" value="2"/>
</dbReference>
<comment type="caution">
    <text evidence="10">The sequence shown here is derived from an EMBL/GenBank/DDBJ whole genome shotgun (WGS) entry which is preliminary data.</text>
</comment>
<dbReference type="InterPro" id="IPR025857">
    <property type="entry name" value="MacB_PCD"/>
</dbReference>
<gene>
    <name evidence="10" type="ORF">GNZ18_06400</name>
</gene>
<keyword evidence="4 7" id="KW-1133">Transmembrane helix</keyword>
<dbReference type="EMBL" id="WOFH01000002">
    <property type="protein sequence ID" value="MUN36227.1"/>
    <property type="molecule type" value="Genomic_DNA"/>
</dbReference>
<feature type="transmembrane region" description="Helical" evidence="7">
    <location>
        <begin position="729"/>
        <end position="758"/>
    </location>
</feature>
<feature type="domain" description="ABC3 transporter permease C-terminal" evidence="8">
    <location>
        <begin position="737"/>
        <end position="854"/>
    </location>
</feature>
<evidence type="ECO:0000259" key="8">
    <source>
        <dbReference type="Pfam" id="PF02687"/>
    </source>
</evidence>
<evidence type="ECO:0000256" key="4">
    <source>
        <dbReference type="ARBA" id="ARBA00022989"/>
    </source>
</evidence>
<evidence type="ECO:0000256" key="6">
    <source>
        <dbReference type="ARBA" id="ARBA00038076"/>
    </source>
</evidence>
<feature type="transmembrane region" description="Helical" evidence="7">
    <location>
        <begin position="330"/>
        <end position="355"/>
    </location>
</feature>
<evidence type="ECO:0000256" key="1">
    <source>
        <dbReference type="ARBA" id="ARBA00004651"/>
    </source>
</evidence>
<keyword evidence="2" id="KW-1003">Cell membrane</keyword>
<feature type="transmembrane region" description="Helical" evidence="7">
    <location>
        <begin position="827"/>
        <end position="848"/>
    </location>
</feature>
<feature type="domain" description="MacB-like periplasmic core" evidence="9">
    <location>
        <begin position="509"/>
        <end position="705"/>
    </location>
</feature>
<evidence type="ECO:0000256" key="5">
    <source>
        <dbReference type="ARBA" id="ARBA00023136"/>
    </source>
</evidence>
<feature type="transmembrane region" description="Helical" evidence="7">
    <location>
        <begin position="375"/>
        <end position="399"/>
    </location>
</feature>
<keyword evidence="3 7" id="KW-0812">Transmembrane</keyword>
<dbReference type="GO" id="GO:0022857">
    <property type="term" value="F:transmembrane transporter activity"/>
    <property type="evidence" value="ECO:0007669"/>
    <property type="project" value="TreeGrafter"/>
</dbReference>
<feature type="transmembrane region" description="Helical" evidence="7">
    <location>
        <begin position="283"/>
        <end position="309"/>
    </location>
</feature>